<proteinExistence type="predicted"/>
<dbReference type="RefSeq" id="XP_040684065.1">
    <property type="nucleotide sequence ID" value="XM_040836664.1"/>
</dbReference>
<dbReference type="EMBL" id="KV878217">
    <property type="protein sequence ID" value="OJJ30388.1"/>
    <property type="molecule type" value="Genomic_DNA"/>
</dbReference>
<reference evidence="2" key="1">
    <citation type="journal article" date="2017" name="Genome Biol.">
        <title>Comparative genomics reveals high biological diversity and specific adaptations in the industrially and medically important fungal genus Aspergillus.</title>
        <authorList>
            <person name="de Vries R.P."/>
            <person name="Riley R."/>
            <person name="Wiebenga A."/>
            <person name="Aguilar-Osorio G."/>
            <person name="Amillis S."/>
            <person name="Uchima C.A."/>
            <person name="Anderluh G."/>
            <person name="Asadollahi M."/>
            <person name="Askin M."/>
            <person name="Barry K."/>
            <person name="Battaglia E."/>
            <person name="Bayram O."/>
            <person name="Benocci T."/>
            <person name="Braus-Stromeyer S.A."/>
            <person name="Caldana C."/>
            <person name="Canovas D."/>
            <person name="Cerqueira G.C."/>
            <person name="Chen F."/>
            <person name="Chen W."/>
            <person name="Choi C."/>
            <person name="Clum A."/>
            <person name="Dos Santos R.A."/>
            <person name="Damasio A.R."/>
            <person name="Diallinas G."/>
            <person name="Emri T."/>
            <person name="Fekete E."/>
            <person name="Flipphi M."/>
            <person name="Freyberg S."/>
            <person name="Gallo A."/>
            <person name="Gournas C."/>
            <person name="Habgood R."/>
            <person name="Hainaut M."/>
            <person name="Harispe M.L."/>
            <person name="Henrissat B."/>
            <person name="Hilden K.S."/>
            <person name="Hope R."/>
            <person name="Hossain A."/>
            <person name="Karabika E."/>
            <person name="Karaffa L."/>
            <person name="Karanyi Z."/>
            <person name="Krasevec N."/>
            <person name="Kuo A."/>
            <person name="Kusch H."/>
            <person name="LaButti K."/>
            <person name="Lagendijk E.L."/>
            <person name="Lapidus A."/>
            <person name="Levasseur A."/>
            <person name="Lindquist E."/>
            <person name="Lipzen A."/>
            <person name="Logrieco A.F."/>
            <person name="MacCabe A."/>
            <person name="Maekelae M.R."/>
            <person name="Malavazi I."/>
            <person name="Melin P."/>
            <person name="Meyer V."/>
            <person name="Mielnichuk N."/>
            <person name="Miskei M."/>
            <person name="Molnar A.P."/>
            <person name="Mule G."/>
            <person name="Ngan C.Y."/>
            <person name="Orejas M."/>
            <person name="Orosz E."/>
            <person name="Ouedraogo J.P."/>
            <person name="Overkamp K.M."/>
            <person name="Park H.-S."/>
            <person name="Perrone G."/>
            <person name="Piumi F."/>
            <person name="Punt P.J."/>
            <person name="Ram A.F."/>
            <person name="Ramon A."/>
            <person name="Rauscher S."/>
            <person name="Record E."/>
            <person name="Riano-Pachon D.M."/>
            <person name="Robert V."/>
            <person name="Roehrig J."/>
            <person name="Ruller R."/>
            <person name="Salamov A."/>
            <person name="Salih N.S."/>
            <person name="Samson R.A."/>
            <person name="Sandor E."/>
            <person name="Sanguinetti M."/>
            <person name="Schuetze T."/>
            <person name="Sepcic K."/>
            <person name="Shelest E."/>
            <person name="Sherlock G."/>
            <person name="Sophianopoulou V."/>
            <person name="Squina F.M."/>
            <person name="Sun H."/>
            <person name="Susca A."/>
            <person name="Todd R.B."/>
            <person name="Tsang A."/>
            <person name="Unkles S.E."/>
            <person name="van de Wiele N."/>
            <person name="van Rossen-Uffink D."/>
            <person name="Oliveira J.V."/>
            <person name="Vesth T.C."/>
            <person name="Visser J."/>
            <person name="Yu J.-H."/>
            <person name="Zhou M."/>
            <person name="Andersen M.R."/>
            <person name="Archer D.B."/>
            <person name="Baker S.E."/>
            <person name="Benoit I."/>
            <person name="Brakhage A.A."/>
            <person name="Braus G.H."/>
            <person name="Fischer R."/>
            <person name="Frisvad J.C."/>
            <person name="Goldman G.H."/>
            <person name="Houbraken J."/>
            <person name="Oakley B."/>
            <person name="Pocsi I."/>
            <person name="Scazzocchio C."/>
            <person name="Seiboth B."/>
            <person name="vanKuyk P.A."/>
            <person name="Wortman J."/>
            <person name="Dyer P.S."/>
            <person name="Grigoriev I.V."/>
        </authorList>
    </citation>
    <scope>NUCLEOTIDE SEQUENCE [LARGE SCALE GENOMIC DNA]</scope>
    <source>
        <strain evidence="2">DTO 134E9</strain>
    </source>
</reference>
<dbReference type="Proteomes" id="UP000184383">
    <property type="component" value="Unassembled WGS sequence"/>
</dbReference>
<evidence type="ECO:0000313" key="1">
    <source>
        <dbReference type="EMBL" id="OJJ30388.1"/>
    </source>
</evidence>
<protein>
    <submittedName>
        <fullName evidence="1">Uncharacterized protein</fullName>
    </submittedName>
</protein>
<dbReference type="OrthoDB" id="3555185at2759"/>
<feature type="non-terminal residue" evidence="1">
    <location>
        <position position="245"/>
    </location>
</feature>
<evidence type="ECO:0000313" key="2">
    <source>
        <dbReference type="Proteomes" id="UP000184383"/>
    </source>
</evidence>
<dbReference type="AlphaFoldDB" id="A0A1L9R679"/>
<dbReference type="GeneID" id="63752512"/>
<dbReference type="VEuPathDB" id="FungiDB:ASPWEDRAFT_45962"/>
<sequence>MASMFIHLPWDITASIMCGLTDLQTLHNLIIAVPYLATPLSSYFTTITKDILTESFADPLLTQFLHAIIAARSLCPRGTTELRNFFTYYFLSDGETRPLPRCVLRDPASLEYMVRVLNAVEFYLAYAVRIWGSVRVFHTPLFCKNSPPVSYTPASDSWSDPPTWPRMRRALLRIQLYAELFHQPGDASLSNEPDEWETQASEIKLFWGRYDLVEMRECKCIYIAIALSVGHETYYKKPLTQTKED</sequence>
<gene>
    <name evidence="1" type="ORF">ASPWEDRAFT_45962</name>
</gene>
<organism evidence="1 2">
    <name type="scientific">Aspergillus wentii DTO 134E9</name>
    <dbReference type="NCBI Taxonomy" id="1073089"/>
    <lineage>
        <taxon>Eukaryota</taxon>
        <taxon>Fungi</taxon>
        <taxon>Dikarya</taxon>
        <taxon>Ascomycota</taxon>
        <taxon>Pezizomycotina</taxon>
        <taxon>Eurotiomycetes</taxon>
        <taxon>Eurotiomycetidae</taxon>
        <taxon>Eurotiales</taxon>
        <taxon>Aspergillaceae</taxon>
        <taxon>Aspergillus</taxon>
        <taxon>Aspergillus subgen. Cremei</taxon>
    </lineage>
</organism>
<keyword evidence="2" id="KW-1185">Reference proteome</keyword>
<accession>A0A1L9R679</accession>
<name>A0A1L9R679_ASPWE</name>